<geneLocation type="plasmid" evidence="1 2">
    <name>pILYOP02</name>
</geneLocation>
<dbReference type="AlphaFoldDB" id="E3HDY2"/>
<gene>
    <name evidence="1" type="ordered locus">Ilyop_2842</name>
</gene>
<evidence type="ECO:0000313" key="1">
    <source>
        <dbReference type="EMBL" id="ADO84594.1"/>
    </source>
</evidence>
<protein>
    <submittedName>
        <fullName evidence="1">Uncharacterized protein</fullName>
    </submittedName>
</protein>
<dbReference type="KEGG" id="ipo:Ilyop_2842"/>
<evidence type="ECO:0000313" key="2">
    <source>
        <dbReference type="Proteomes" id="UP000006875"/>
    </source>
</evidence>
<accession>E3HDY2</accession>
<keyword evidence="1" id="KW-0614">Plasmid</keyword>
<dbReference type="RefSeq" id="WP_013389246.1">
    <property type="nucleotide sequence ID" value="NC_014634.1"/>
</dbReference>
<keyword evidence="2" id="KW-1185">Reference proteome</keyword>
<reference evidence="1 2" key="1">
    <citation type="journal article" date="2010" name="Stand. Genomic Sci.">
        <title>Complete genome sequence of Ilyobacter polytropus type strain (CuHbu1).</title>
        <authorList>
            <person name="Sikorski J."/>
            <person name="Chertkov O."/>
            <person name="Lapidus A."/>
            <person name="Nolan M."/>
            <person name="Lucas S."/>
            <person name="Del Rio T.G."/>
            <person name="Tice H."/>
            <person name="Cheng J.F."/>
            <person name="Tapia R."/>
            <person name="Han C."/>
            <person name="Goodwin L."/>
            <person name="Pitluck S."/>
            <person name="Liolios K."/>
            <person name="Ivanova N."/>
            <person name="Mavromatis K."/>
            <person name="Mikhailova N."/>
            <person name="Pati A."/>
            <person name="Chen A."/>
            <person name="Palaniappan K."/>
            <person name="Land M."/>
            <person name="Hauser L."/>
            <person name="Chang Y.J."/>
            <person name="Jeffries C.D."/>
            <person name="Brambilla E."/>
            <person name="Yasawong M."/>
            <person name="Rohde M."/>
            <person name="Pukall R."/>
            <person name="Spring S."/>
            <person name="Goker M."/>
            <person name="Woyke T."/>
            <person name="Bristow J."/>
            <person name="Eisen J.A."/>
            <person name="Markowitz V."/>
            <person name="Hugenholtz P."/>
            <person name="Kyrpides N.C."/>
            <person name="Klenk H.P."/>
        </authorList>
    </citation>
    <scope>NUCLEOTIDE SEQUENCE [LARGE SCALE GENOMIC DNA]</scope>
    <source>
        <strain evidence="2">ATCC 51220 / DSM 2926 / LMG 16218 / CuHBu1</strain>
        <plasmid evidence="2">pILYOP02</plasmid>
    </source>
</reference>
<proteinExistence type="predicted"/>
<organism evidence="1 2">
    <name type="scientific">Ilyobacter polytropus (strain ATCC 51220 / DSM 2926 / LMG 16218 / CuHBu1)</name>
    <dbReference type="NCBI Taxonomy" id="572544"/>
    <lineage>
        <taxon>Bacteria</taxon>
        <taxon>Fusobacteriati</taxon>
        <taxon>Fusobacteriota</taxon>
        <taxon>Fusobacteriia</taxon>
        <taxon>Fusobacteriales</taxon>
        <taxon>Fusobacteriaceae</taxon>
        <taxon>Ilyobacter</taxon>
    </lineage>
</organism>
<dbReference type="eggNOG" id="ENOG5033AEZ">
    <property type="taxonomic scope" value="Bacteria"/>
</dbReference>
<sequence length="207" mass="24254">MEIKFKISEIKSLSDFLDIIENRILKKRLSFILLENDTGEKDIRKLIREIKNHFDIFILEISDFPKLKSRIDESFFNGFHGIYFKSIKDISSIDMGIIDHAIKLFPKGSLFMDYNGNEISQVDKILERELIPVSTNCDPILLNYIKEKVNENGTLSRYLKYVPLLDETVCSYHIGHKLKRKLVLESYNLRQRLMVKSVEDSFNSSKL</sequence>
<name>E3HDY2_ILYPC</name>
<dbReference type="HOGENOM" id="CLU_1324899_0_0_0"/>
<dbReference type="EMBL" id="CP002283">
    <property type="protein sequence ID" value="ADO84594.1"/>
    <property type="molecule type" value="Genomic_DNA"/>
</dbReference>
<dbReference type="Proteomes" id="UP000006875">
    <property type="component" value="Plasmid pILYOP02"/>
</dbReference>